<comment type="caution">
    <text evidence="4">The sequence shown here is derived from an EMBL/GenBank/DDBJ whole genome shotgun (WGS) entry which is preliminary data.</text>
</comment>
<proteinExistence type="inferred from homology"/>
<evidence type="ECO:0000256" key="1">
    <source>
        <dbReference type="ARBA" id="ARBA00009993"/>
    </source>
</evidence>
<sequence length="129" mass="14788">MRLIKLKSCDGVIFEIDFDVVKCSTKIKDFFESENTNDAEERIMHIIYADANLLGKILEWCTFDINDSEPAVYCEDDLSEWDVGFLNDDPHTIVWLTNVAYLLKIKGLFNMIARTVARKGYVTTAVRGL</sequence>
<evidence type="ECO:0000313" key="4">
    <source>
        <dbReference type="EMBL" id="KAF7281079.1"/>
    </source>
</evidence>
<evidence type="ECO:0000313" key="5">
    <source>
        <dbReference type="Proteomes" id="UP000625711"/>
    </source>
</evidence>
<dbReference type="Pfam" id="PF03931">
    <property type="entry name" value="Skp1_POZ"/>
    <property type="match status" value="1"/>
</dbReference>
<gene>
    <name evidence="4" type="ORF">GWI33_005190</name>
</gene>
<dbReference type="Gene3D" id="3.30.710.10">
    <property type="entry name" value="Potassium Channel Kv1.1, Chain A"/>
    <property type="match status" value="1"/>
</dbReference>
<comment type="similarity">
    <text evidence="1">Belongs to the SKP1 family.</text>
</comment>
<organism evidence="4 5">
    <name type="scientific">Rhynchophorus ferrugineus</name>
    <name type="common">Red palm weevil</name>
    <name type="synonym">Curculio ferrugineus</name>
    <dbReference type="NCBI Taxonomy" id="354439"/>
    <lineage>
        <taxon>Eukaryota</taxon>
        <taxon>Metazoa</taxon>
        <taxon>Ecdysozoa</taxon>
        <taxon>Arthropoda</taxon>
        <taxon>Hexapoda</taxon>
        <taxon>Insecta</taxon>
        <taxon>Pterygota</taxon>
        <taxon>Neoptera</taxon>
        <taxon>Endopterygota</taxon>
        <taxon>Coleoptera</taxon>
        <taxon>Polyphaga</taxon>
        <taxon>Cucujiformia</taxon>
        <taxon>Curculionidae</taxon>
        <taxon>Dryophthorinae</taxon>
        <taxon>Rhynchophorus</taxon>
    </lineage>
</organism>
<dbReference type="InterPro" id="IPR001232">
    <property type="entry name" value="SKP1-like"/>
</dbReference>
<reference evidence="4" key="1">
    <citation type="submission" date="2020-08" db="EMBL/GenBank/DDBJ databases">
        <title>Genome sequencing and assembly of the red palm weevil Rhynchophorus ferrugineus.</title>
        <authorList>
            <person name="Dias G.B."/>
            <person name="Bergman C.M."/>
            <person name="Manee M."/>
        </authorList>
    </citation>
    <scope>NUCLEOTIDE SEQUENCE</scope>
    <source>
        <strain evidence="4">AA-2017</strain>
        <tissue evidence="4">Whole larva</tissue>
    </source>
</reference>
<dbReference type="SUPFAM" id="SSF81382">
    <property type="entry name" value="Skp1 dimerisation domain-like"/>
    <property type="match status" value="1"/>
</dbReference>
<keyword evidence="2" id="KW-0833">Ubl conjugation pathway</keyword>
<dbReference type="SUPFAM" id="SSF54695">
    <property type="entry name" value="POZ domain"/>
    <property type="match status" value="1"/>
</dbReference>
<dbReference type="SMART" id="SM00512">
    <property type="entry name" value="Skp1"/>
    <property type="match status" value="1"/>
</dbReference>
<name>A0A834IHU7_RHYFE</name>
<dbReference type="GO" id="GO:0006511">
    <property type="term" value="P:ubiquitin-dependent protein catabolic process"/>
    <property type="evidence" value="ECO:0007669"/>
    <property type="project" value="InterPro"/>
</dbReference>
<dbReference type="InterPro" id="IPR016073">
    <property type="entry name" value="Skp1_comp_POZ"/>
</dbReference>
<keyword evidence="5" id="KW-1185">Reference proteome</keyword>
<evidence type="ECO:0000259" key="3">
    <source>
        <dbReference type="Pfam" id="PF03931"/>
    </source>
</evidence>
<dbReference type="AlphaFoldDB" id="A0A834IHU7"/>
<dbReference type="PANTHER" id="PTHR11165">
    <property type="entry name" value="SKP1"/>
    <property type="match status" value="1"/>
</dbReference>
<evidence type="ECO:0000256" key="2">
    <source>
        <dbReference type="ARBA" id="ARBA00022786"/>
    </source>
</evidence>
<dbReference type="EMBL" id="JAACXV010000260">
    <property type="protein sequence ID" value="KAF7281079.1"/>
    <property type="molecule type" value="Genomic_DNA"/>
</dbReference>
<dbReference type="OrthoDB" id="7827685at2759"/>
<dbReference type="InterPro" id="IPR036296">
    <property type="entry name" value="SKP1-like_dim_sf"/>
</dbReference>
<protein>
    <recommendedName>
        <fullName evidence="3">SKP1 component POZ domain-containing protein</fullName>
    </recommendedName>
</protein>
<dbReference type="InterPro" id="IPR016897">
    <property type="entry name" value="SKP1"/>
</dbReference>
<feature type="domain" description="SKP1 component POZ" evidence="3">
    <location>
        <begin position="3"/>
        <end position="63"/>
    </location>
</feature>
<dbReference type="InterPro" id="IPR011333">
    <property type="entry name" value="SKP1/BTB/POZ_sf"/>
</dbReference>
<dbReference type="Proteomes" id="UP000625711">
    <property type="component" value="Unassembled WGS sequence"/>
</dbReference>
<accession>A0A834IHU7</accession>